<dbReference type="InterPro" id="IPR038404">
    <property type="entry name" value="TRAP_DctP_sf"/>
</dbReference>
<protein>
    <submittedName>
        <fullName evidence="3">TRAP-type C4-dicarboxylate transport system substrate-binding protein</fullName>
    </submittedName>
</protein>
<dbReference type="AlphaFoldDB" id="A0A4R3VEF7"/>
<evidence type="ECO:0000256" key="2">
    <source>
        <dbReference type="SAM" id="SignalP"/>
    </source>
</evidence>
<sequence>MKLLKFLAAAVVLAATALPASAQQFRLLSSWDQNYAYNPYLLDPFVKGVEEASKGRMKIAVNGPETVAPFEQLEPAGSGVFDFLFTAGAYHFGTTPIMTVAEALEGDLEKVRESGVFDLFDKHYQQFGLKLVMLPITPEGAYHIITRQPVTQEGDLRGRKIRGSLTYSGIVKMLGGALTVLPASEIYTGLEKGVVDGAGWPIIGALEYRWYEVAKYLLRPGFGVNYEPVFMNLNSWNKLSGEDQKLLMEVARKVEDSWFRDAPKVWEAEEKELLAKGMQITKMGEKQQEMLRQAWAEGLWGEGMKKNAKATQELLDFARSKGLAK</sequence>
<feature type="signal peptide" evidence="2">
    <location>
        <begin position="1"/>
        <end position="22"/>
    </location>
</feature>
<evidence type="ECO:0000313" key="4">
    <source>
        <dbReference type="Proteomes" id="UP000294692"/>
    </source>
</evidence>
<gene>
    <name evidence="3" type="ORF">EV686_10125</name>
</gene>
<dbReference type="GO" id="GO:0055085">
    <property type="term" value="P:transmembrane transport"/>
    <property type="evidence" value="ECO:0007669"/>
    <property type="project" value="InterPro"/>
</dbReference>
<dbReference type="PANTHER" id="PTHR33376:SF5">
    <property type="entry name" value="EXTRACYTOPLASMIC SOLUTE RECEPTOR PROTEIN"/>
    <property type="match status" value="1"/>
</dbReference>
<dbReference type="RefSeq" id="WP_132472243.1">
    <property type="nucleotide sequence ID" value="NZ_JBEBWM010000086.1"/>
</dbReference>
<dbReference type="PANTHER" id="PTHR33376">
    <property type="match status" value="1"/>
</dbReference>
<accession>A0A4R3VEF7</accession>
<reference evidence="3 4" key="1">
    <citation type="submission" date="2019-03" db="EMBL/GenBank/DDBJ databases">
        <title>Genomic Encyclopedia of Type Strains, Phase IV (KMG-IV): sequencing the most valuable type-strain genomes for metagenomic binning, comparative biology and taxonomic classification.</title>
        <authorList>
            <person name="Goeker M."/>
        </authorList>
    </citation>
    <scope>NUCLEOTIDE SEQUENCE [LARGE SCALE GENOMIC DNA]</scope>
    <source>
        <strain evidence="3 4">DSM 100048</strain>
    </source>
</reference>
<name>A0A4R3VEF7_9BURK</name>
<evidence type="ECO:0000256" key="1">
    <source>
        <dbReference type="ARBA" id="ARBA00022729"/>
    </source>
</evidence>
<dbReference type="Pfam" id="PF03480">
    <property type="entry name" value="DctP"/>
    <property type="match status" value="1"/>
</dbReference>
<feature type="chain" id="PRO_5020268592" evidence="2">
    <location>
        <begin position="23"/>
        <end position="325"/>
    </location>
</feature>
<proteinExistence type="predicted"/>
<dbReference type="Proteomes" id="UP000294692">
    <property type="component" value="Unassembled WGS sequence"/>
</dbReference>
<dbReference type="OrthoDB" id="6139617at2"/>
<keyword evidence="4" id="KW-1185">Reference proteome</keyword>
<organism evidence="3 4">
    <name type="scientific">Paracandidimonas soli</name>
    <dbReference type="NCBI Taxonomy" id="1917182"/>
    <lineage>
        <taxon>Bacteria</taxon>
        <taxon>Pseudomonadati</taxon>
        <taxon>Pseudomonadota</taxon>
        <taxon>Betaproteobacteria</taxon>
        <taxon>Burkholderiales</taxon>
        <taxon>Alcaligenaceae</taxon>
        <taxon>Paracandidimonas</taxon>
    </lineage>
</organism>
<comment type="caution">
    <text evidence="3">The sequence shown here is derived from an EMBL/GenBank/DDBJ whole genome shotgun (WGS) entry which is preliminary data.</text>
</comment>
<dbReference type="NCBIfam" id="NF037995">
    <property type="entry name" value="TRAP_S1"/>
    <property type="match status" value="1"/>
</dbReference>
<keyword evidence="1 2" id="KW-0732">Signal</keyword>
<dbReference type="EMBL" id="SMBX01000001">
    <property type="protein sequence ID" value="TCV02571.1"/>
    <property type="molecule type" value="Genomic_DNA"/>
</dbReference>
<dbReference type="InterPro" id="IPR018389">
    <property type="entry name" value="DctP_fam"/>
</dbReference>
<evidence type="ECO:0000313" key="3">
    <source>
        <dbReference type="EMBL" id="TCV02571.1"/>
    </source>
</evidence>
<dbReference type="Gene3D" id="3.40.190.170">
    <property type="entry name" value="Bacterial extracellular solute-binding protein, family 7"/>
    <property type="match status" value="1"/>
</dbReference>